<name>A0A840NI18_9PSEU</name>
<evidence type="ECO:0000313" key="3">
    <source>
        <dbReference type="Proteomes" id="UP000580474"/>
    </source>
</evidence>
<dbReference type="GO" id="GO:0016853">
    <property type="term" value="F:isomerase activity"/>
    <property type="evidence" value="ECO:0007669"/>
    <property type="project" value="UniProtKB-KW"/>
</dbReference>
<dbReference type="SUPFAM" id="SSF51658">
    <property type="entry name" value="Xylose isomerase-like"/>
    <property type="match status" value="1"/>
</dbReference>
<dbReference type="RefSeq" id="WP_184479461.1">
    <property type="nucleotide sequence ID" value="NZ_JACHIV010000001.1"/>
</dbReference>
<reference evidence="2 3" key="1">
    <citation type="submission" date="2020-08" db="EMBL/GenBank/DDBJ databases">
        <title>Sequencing the genomes of 1000 actinobacteria strains.</title>
        <authorList>
            <person name="Klenk H.-P."/>
        </authorList>
    </citation>
    <scope>NUCLEOTIDE SEQUENCE [LARGE SCALE GENOMIC DNA]</scope>
    <source>
        <strain evidence="2 3">DSM 45582</strain>
    </source>
</reference>
<keyword evidence="2" id="KW-0413">Isomerase</keyword>
<protein>
    <submittedName>
        <fullName evidence="2">Sugar phosphate isomerase/epimerase</fullName>
    </submittedName>
</protein>
<dbReference type="Gene3D" id="3.20.20.150">
    <property type="entry name" value="Divalent-metal-dependent TIM barrel enzymes"/>
    <property type="match status" value="1"/>
</dbReference>
<sequence length="292" mass="30892">MQGDLRPALAGIGDEAAVDLTGQLAAMRRLGWPGIELRAVDGVALADLSVHDLRRTVRQVSAAGLDVVCLASRIGNWARPITAPFDADLRELDVLAGQCGAFGTRYVRIMSYPNDGLAEAEWGARARERVARLAERATEHGITLLHENCAGWAAADPDRALRLLAEASSLRLLFDTGNGVDHGYDALELLRPLAGHVAHVHVKDATGGPGAATYVRPGDGEARVADCLRLLLNSGYAGSFSLEPHLVARPHDGEQADASAADRFVDAGRALERMLGELLAPYAAGASARGRS</sequence>
<gene>
    <name evidence="2" type="ORF">BJ969_002921</name>
</gene>
<comment type="caution">
    <text evidence="2">The sequence shown here is derived from an EMBL/GenBank/DDBJ whole genome shotgun (WGS) entry which is preliminary data.</text>
</comment>
<dbReference type="EMBL" id="JACHIV010000001">
    <property type="protein sequence ID" value="MBB5069833.1"/>
    <property type="molecule type" value="Genomic_DNA"/>
</dbReference>
<keyword evidence="3" id="KW-1185">Reference proteome</keyword>
<dbReference type="InterPro" id="IPR050312">
    <property type="entry name" value="IolE/XylAMocC-like"/>
</dbReference>
<evidence type="ECO:0000313" key="2">
    <source>
        <dbReference type="EMBL" id="MBB5069833.1"/>
    </source>
</evidence>
<evidence type="ECO:0000259" key="1">
    <source>
        <dbReference type="Pfam" id="PF01261"/>
    </source>
</evidence>
<dbReference type="AlphaFoldDB" id="A0A840NI18"/>
<dbReference type="InterPro" id="IPR013022">
    <property type="entry name" value="Xyl_isomerase-like_TIM-brl"/>
</dbReference>
<dbReference type="PANTHER" id="PTHR12110">
    <property type="entry name" value="HYDROXYPYRUVATE ISOMERASE"/>
    <property type="match status" value="1"/>
</dbReference>
<dbReference type="Proteomes" id="UP000580474">
    <property type="component" value="Unassembled WGS sequence"/>
</dbReference>
<organism evidence="2 3">
    <name type="scientific">Saccharopolyspora gloriosae</name>
    <dbReference type="NCBI Taxonomy" id="455344"/>
    <lineage>
        <taxon>Bacteria</taxon>
        <taxon>Bacillati</taxon>
        <taxon>Actinomycetota</taxon>
        <taxon>Actinomycetes</taxon>
        <taxon>Pseudonocardiales</taxon>
        <taxon>Pseudonocardiaceae</taxon>
        <taxon>Saccharopolyspora</taxon>
    </lineage>
</organism>
<feature type="domain" description="Xylose isomerase-like TIM barrel" evidence="1">
    <location>
        <begin position="25"/>
        <end position="248"/>
    </location>
</feature>
<accession>A0A840NI18</accession>
<dbReference type="InterPro" id="IPR036237">
    <property type="entry name" value="Xyl_isomerase-like_sf"/>
</dbReference>
<dbReference type="Pfam" id="PF01261">
    <property type="entry name" value="AP_endonuc_2"/>
    <property type="match status" value="1"/>
</dbReference>
<proteinExistence type="predicted"/>